<dbReference type="AlphaFoldDB" id="A0A1A9HXT2"/>
<evidence type="ECO:0000313" key="3">
    <source>
        <dbReference type="Proteomes" id="UP000077667"/>
    </source>
</evidence>
<dbReference type="Proteomes" id="UP000077667">
    <property type="component" value="Chromosome"/>
</dbReference>
<gene>
    <name evidence="2" type="ORF">A8C56_02805</name>
</gene>
<accession>A0A1A9HXT2</accession>
<feature type="coiled-coil region" evidence="1">
    <location>
        <begin position="185"/>
        <end position="216"/>
    </location>
</feature>
<protein>
    <recommendedName>
        <fullName evidence="4">Peptidase S74 domain-containing protein</fullName>
    </recommendedName>
</protein>
<dbReference type="STRING" id="1176587.A8C56_02805"/>
<name>A0A1A9HXT2_9BACT</name>
<keyword evidence="1" id="KW-0175">Coiled coil</keyword>
<evidence type="ECO:0000256" key="1">
    <source>
        <dbReference type="SAM" id="Coils"/>
    </source>
</evidence>
<dbReference type="KEGG" id="nia:A8C56_02805"/>
<dbReference type="EMBL" id="CP015772">
    <property type="protein sequence ID" value="ANH80053.1"/>
    <property type="molecule type" value="Genomic_DNA"/>
</dbReference>
<evidence type="ECO:0008006" key="4">
    <source>
        <dbReference type="Google" id="ProtNLM"/>
    </source>
</evidence>
<organism evidence="2 3">
    <name type="scientific">Niabella ginsenosidivorans</name>
    <dbReference type="NCBI Taxonomy" id="1176587"/>
    <lineage>
        <taxon>Bacteria</taxon>
        <taxon>Pseudomonadati</taxon>
        <taxon>Bacteroidota</taxon>
        <taxon>Chitinophagia</taxon>
        <taxon>Chitinophagales</taxon>
        <taxon>Chitinophagaceae</taxon>
        <taxon>Niabella</taxon>
    </lineage>
</organism>
<reference evidence="2 3" key="1">
    <citation type="submission" date="2016-05" db="EMBL/GenBank/DDBJ databases">
        <title>Niabella ginsenosidivorans BS26 whole genome sequencing.</title>
        <authorList>
            <person name="Im W.T."/>
            <person name="Siddiqi M.Z."/>
        </authorList>
    </citation>
    <scope>NUCLEOTIDE SEQUENCE [LARGE SCALE GENOMIC DNA]</scope>
    <source>
        <strain evidence="2 3">BS26</strain>
    </source>
</reference>
<evidence type="ECO:0000313" key="2">
    <source>
        <dbReference type="EMBL" id="ANH80053.1"/>
    </source>
</evidence>
<proteinExistence type="predicted"/>
<keyword evidence="3" id="KW-1185">Reference proteome</keyword>
<sequence>MLLLICKGQTNVFPTTGNVGIGTTTPVTPIDVKGDITVDAANPALRLSTSSTDQNRYLAILNSKALGAAGGLKAGGVLISESYAYANPAKGDLVVKGNISIGRATPVSGYKLAVAGKAIAEEMKVQLQSGWPDYVFKPDYQLMPLKNVESFIKKHGHLPEVPSAKEVAENGIEVGANQAVLLKKIEELMLHLIEMEKKVKQQQEDTERKIRELEGIIKQQTAIIEQQNKTDNH</sequence>